<dbReference type="AlphaFoldDB" id="A0A7V4TY68"/>
<comment type="similarity">
    <text evidence="1">Belongs to the class-II pyridine nucleotide-disulfide oxidoreductase family.</text>
</comment>
<dbReference type="Gene3D" id="3.50.50.60">
    <property type="entry name" value="FAD/NAD(P)-binding domain"/>
    <property type="match status" value="2"/>
</dbReference>
<keyword evidence="2" id="KW-0285">Flavoprotein</keyword>
<name>A0A7V4TY68_CALAY</name>
<protein>
    <submittedName>
        <fullName evidence="9">FAD-binding protein</fullName>
    </submittedName>
</protein>
<keyword evidence="7" id="KW-1133">Transmembrane helix</keyword>
<evidence type="ECO:0000256" key="1">
    <source>
        <dbReference type="ARBA" id="ARBA00009333"/>
    </source>
</evidence>
<evidence type="ECO:0000259" key="8">
    <source>
        <dbReference type="Pfam" id="PF07992"/>
    </source>
</evidence>
<accession>A0A7V4TY68</accession>
<gene>
    <name evidence="9" type="ORF">ENK44_02135</name>
</gene>
<dbReference type="PRINTS" id="PR00469">
    <property type="entry name" value="PNDRDTASEII"/>
</dbReference>
<dbReference type="InterPro" id="IPR036188">
    <property type="entry name" value="FAD/NAD-bd_sf"/>
</dbReference>
<dbReference type="PANTHER" id="PTHR48105">
    <property type="entry name" value="THIOREDOXIN REDUCTASE 1-RELATED-RELATED"/>
    <property type="match status" value="1"/>
</dbReference>
<dbReference type="PRINTS" id="PR00368">
    <property type="entry name" value="FADPNR"/>
</dbReference>
<keyword evidence="5" id="KW-1015">Disulfide bond</keyword>
<keyword evidence="7" id="KW-0812">Transmembrane</keyword>
<keyword evidence="6" id="KW-0676">Redox-active center</keyword>
<organism evidence="9">
    <name type="scientific">Caldithrix abyssi</name>
    <dbReference type="NCBI Taxonomy" id="187145"/>
    <lineage>
        <taxon>Bacteria</taxon>
        <taxon>Pseudomonadati</taxon>
        <taxon>Calditrichota</taxon>
        <taxon>Calditrichia</taxon>
        <taxon>Calditrichales</taxon>
        <taxon>Calditrichaceae</taxon>
        <taxon>Caldithrix</taxon>
    </lineage>
</organism>
<evidence type="ECO:0000256" key="5">
    <source>
        <dbReference type="ARBA" id="ARBA00023157"/>
    </source>
</evidence>
<dbReference type="Pfam" id="PF07992">
    <property type="entry name" value="Pyr_redox_2"/>
    <property type="match status" value="1"/>
</dbReference>
<evidence type="ECO:0000256" key="6">
    <source>
        <dbReference type="ARBA" id="ARBA00023284"/>
    </source>
</evidence>
<comment type="caution">
    <text evidence="9">The sequence shown here is derived from an EMBL/GenBank/DDBJ whole genome shotgun (WGS) entry which is preliminary data.</text>
</comment>
<keyword evidence="3" id="KW-0274">FAD</keyword>
<keyword evidence="7" id="KW-0472">Membrane</keyword>
<feature type="transmembrane region" description="Helical" evidence="7">
    <location>
        <begin position="6"/>
        <end position="25"/>
    </location>
</feature>
<dbReference type="SUPFAM" id="SSF51905">
    <property type="entry name" value="FAD/NAD(P)-binding domain"/>
    <property type="match status" value="2"/>
</dbReference>
<proteinExistence type="inferred from homology"/>
<dbReference type="GO" id="GO:0016668">
    <property type="term" value="F:oxidoreductase activity, acting on a sulfur group of donors, NAD(P) as acceptor"/>
    <property type="evidence" value="ECO:0007669"/>
    <property type="project" value="UniProtKB-ARBA"/>
</dbReference>
<keyword evidence="4" id="KW-0560">Oxidoreductase</keyword>
<evidence type="ECO:0000313" key="9">
    <source>
        <dbReference type="EMBL" id="HGY54480.1"/>
    </source>
</evidence>
<dbReference type="EMBL" id="DRQG01000020">
    <property type="protein sequence ID" value="HGY54480.1"/>
    <property type="molecule type" value="Genomic_DNA"/>
</dbReference>
<evidence type="ECO:0000256" key="2">
    <source>
        <dbReference type="ARBA" id="ARBA00022630"/>
    </source>
</evidence>
<sequence length="308" mass="33235">MEQNSYDIIILGGGAAGLTAGIYAARAKMRTLILNEGTVGGQMVLTHEIANYPGVEHINGYMLSRTMANQAKSFGCEIIANARIEKLDISGKEKRVEVRRKGIFKAKAVIIASGGRARKLGVPGEDTYQGNGISYCATCDGDFFQDKEIIVVGGGNSALEEAVSLTTYASKVTIVHEFDHFQAYPTAVEEAQKNEKIDFIMESTVAEFRGDASLKKAVIRHIPSGRLSEMSIDGAFIFIGYVPNTEAFEGIVELNERKEIIVDADRATNVAGVFAAGDAIAKKYRQVTTAVADGTIAALSAIEYIHQR</sequence>
<reference evidence="9" key="1">
    <citation type="journal article" date="2020" name="mSystems">
        <title>Genome- and Community-Level Interaction Insights into Carbon Utilization and Element Cycling Functions of Hydrothermarchaeota in Hydrothermal Sediment.</title>
        <authorList>
            <person name="Zhou Z."/>
            <person name="Liu Y."/>
            <person name="Xu W."/>
            <person name="Pan J."/>
            <person name="Luo Z.H."/>
            <person name="Li M."/>
        </authorList>
    </citation>
    <scope>NUCLEOTIDE SEQUENCE [LARGE SCALE GENOMIC DNA]</scope>
    <source>
        <strain evidence="9">HyVt-577</strain>
    </source>
</reference>
<dbReference type="InterPro" id="IPR008255">
    <property type="entry name" value="Pyr_nucl-diS_OxRdtase_2_AS"/>
</dbReference>
<dbReference type="InterPro" id="IPR023753">
    <property type="entry name" value="FAD/NAD-binding_dom"/>
</dbReference>
<feature type="domain" description="FAD/NAD(P)-binding" evidence="8">
    <location>
        <begin position="6"/>
        <end position="294"/>
    </location>
</feature>
<evidence type="ECO:0000256" key="7">
    <source>
        <dbReference type="SAM" id="Phobius"/>
    </source>
</evidence>
<evidence type="ECO:0000256" key="4">
    <source>
        <dbReference type="ARBA" id="ARBA00023002"/>
    </source>
</evidence>
<dbReference type="PROSITE" id="PS00573">
    <property type="entry name" value="PYRIDINE_REDOX_2"/>
    <property type="match status" value="1"/>
</dbReference>
<dbReference type="InterPro" id="IPR050097">
    <property type="entry name" value="Ferredoxin-NADP_redctase_2"/>
</dbReference>
<evidence type="ECO:0000256" key="3">
    <source>
        <dbReference type="ARBA" id="ARBA00022827"/>
    </source>
</evidence>
<dbReference type="Proteomes" id="UP000885779">
    <property type="component" value="Unassembled WGS sequence"/>
</dbReference>